<evidence type="ECO:0000256" key="2">
    <source>
        <dbReference type="ARBA" id="ARBA00022723"/>
    </source>
</evidence>
<dbReference type="SUPFAM" id="SSF54292">
    <property type="entry name" value="2Fe-2S ferredoxin-like"/>
    <property type="match status" value="1"/>
</dbReference>
<evidence type="ECO:0000256" key="3">
    <source>
        <dbReference type="ARBA" id="ARBA00023002"/>
    </source>
</evidence>
<dbReference type="InterPro" id="IPR002888">
    <property type="entry name" value="2Fe-2S-bd"/>
</dbReference>
<accession>A0ABR8N7U8</accession>
<dbReference type="PROSITE" id="PS51085">
    <property type="entry name" value="2FE2S_FER_2"/>
    <property type="match status" value="1"/>
</dbReference>
<dbReference type="EMBL" id="JACXYZ010000001">
    <property type="protein sequence ID" value="MBD3924228.1"/>
    <property type="molecule type" value="Genomic_DNA"/>
</dbReference>
<dbReference type="Gene3D" id="1.10.150.120">
    <property type="entry name" value="[2Fe-2S]-binding domain"/>
    <property type="match status" value="1"/>
</dbReference>
<keyword evidence="5" id="KW-0411">Iron-sulfur</keyword>
<organism evidence="7 8">
    <name type="scientific">Nocardioides cavernae</name>
    <dbReference type="NCBI Taxonomy" id="1921566"/>
    <lineage>
        <taxon>Bacteria</taxon>
        <taxon>Bacillati</taxon>
        <taxon>Actinomycetota</taxon>
        <taxon>Actinomycetes</taxon>
        <taxon>Propionibacteriales</taxon>
        <taxon>Nocardioidaceae</taxon>
        <taxon>Nocardioides</taxon>
    </lineage>
</organism>
<evidence type="ECO:0000259" key="6">
    <source>
        <dbReference type="PROSITE" id="PS51085"/>
    </source>
</evidence>
<dbReference type="Proteomes" id="UP000618818">
    <property type="component" value="Unassembled WGS sequence"/>
</dbReference>
<dbReference type="InterPro" id="IPR051452">
    <property type="entry name" value="Diverse_Oxidoreductases"/>
</dbReference>
<keyword evidence="3" id="KW-0560">Oxidoreductase</keyword>
<dbReference type="CDD" id="cd00207">
    <property type="entry name" value="fer2"/>
    <property type="match status" value="1"/>
</dbReference>
<dbReference type="InterPro" id="IPR006058">
    <property type="entry name" value="2Fe2S_fd_BS"/>
</dbReference>
<evidence type="ECO:0000256" key="1">
    <source>
        <dbReference type="ARBA" id="ARBA00022714"/>
    </source>
</evidence>
<feature type="domain" description="2Fe-2S ferredoxin-type" evidence="6">
    <location>
        <begin position="1"/>
        <end position="73"/>
    </location>
</feature>
<keyword evidence="4" id="KW-0408">Iron</keyword>
<sequence>MRVNGRGVEVDCEPDALLVDSLRTDLRLYGTKLGCGTGDCGACTVLMDGEAVCSCLVFTRQCEGREIETVEGVAATETGARVASAIAEKGGVQCGICTPGFTVAACGALQRLGSLSREQAAAELAGNICRCTGYIAILDAVCSVHPGEASPAAVIGGDDA</sequence>
<evidence type="ECO:0000313" key="7">
    <source>
        <dbReference type="EMBL" id="MBD3924228.1"/>
    </source>
</evidence>
<dbReference type="SUPFAM" id="SSF47741">
    <property type="entry name" value="CO dehydrogenase ISP C-domain like"/>
    <property type="match status" value="1"/>
</dbReference>
<dbReference type="InterPro" id="IPR001041">
    <property type="entry name" value="2Fe-2S_ferredoxin-type"/>
</dbReference>
<keyword evidence="1" id="KW-0001">2Fe-2S</keyword>
<name>A0ABR8N7U8_9ACTN</name>
<dbReference type="InterPro" id="IPR036010">
    <property type="entry name" value="2Fe-2S_ferredoxin-like_sf"/>
</dbReference>
<dbReference type="Gene3D" id="3.10.20.30">
    <property type="match status" value="1"/>
</dbReference>
<dbReference type="PANTHER" id="PTHR44379:SF8">
    <property type="entry name" value="XANTHINE DEHYDROGENASE IRON-SULFUR-BINDING SUBUNIT XDHC-RELATED"/>
    <property type="match status" value="1"/>
</dbReference>
<gene>
    <name evidence="7" type="ORF">IEZ26_06315</name>
</gene>
<evidence type="ECO:0000313" key="8">
    <source>
        <dbReference type="Proteomes" id="UP000618818"/>
    </source>
</evidence>
<dbReference type="PANTHER" id="PTHR44379">
    <property type="entry name" value="OXIDOREDUCTASE WITH IRON-SULFUR SUBUNIT"/>
    <property type="match status" value="1"/>
</dbReference>
<proteinExistence type="predicted"/>
<keyword evidence="2" id="KW-0479">Metal-binding</keyword>
<comment type="caution">
    <text evidence="7">The sequence shown here is derived from an EMBL/GenBank/DDBJ whole genome shotgun (WGS) entry which is preliminary data.</text>
</comment>
<dbReference type="InterPro" id="IPR036884">
    <property type="entry name" value="2Fe-2S-bd_dom_sf"/>
</dbReference>
<evidence type="ECO:0000256" key="5">
    <source>
        <dbReference type="ARBA" id="ARBA00023014"/>
    </source>
</evidence>
<dbReference type="PROSITE" id="PS00197">
    <property type="entry name" value="2FE2S_FER_1"/>
    <property type="match status" value="1"/>
</dbReference>
<dbReference type="InterPro" id="IPR012675">
    <property type="entry name" value="Beta-grasp_dom_sf"/>
</dbReference>
<dbReference type="Pfam" id="PF00111">
    <property type="entry name" value="Fer2"/>
    <property type="match status" value="1"/>
</dbReference>
<evidence type="ECO:0000256" key="4">
    <source>
        <dbReference type="ARBA" id="ARBA00023004"/>
    </source>
</evidence>
<keyword evidence="8" id="KW-1185">Reference proteome</keyword>
<protein>
    <submittedName>
        <fullName evidence="7">2Fe-2S iron-sulfur cluster binding domain-containing protein</fullName>
    </submittedName>
</protein>
<reference evidence="7 8" key="1">
    <citation type="submission" date="2020-09" db="EMBL/GenBank/DDBJ databases">
        <title>novel species in genus Nocardioides.</title>
        <authorList>
            <person name="Zhang G."/>
        </authorList>
    </citation>
    <scope>NUCLEOTIDE SEQUENCE [LARGE SCALE GENOMIC DNA]</scope>
    <source>
        <strain evidence="7 8">KCTC 39551</strain>
    </source>
</reference>
<dbReference type="Pfam" id="PF01799">
    <property type="entry name" value="Fer2_2"/>
    <property type="match status" value="1"/>
</dbReference>